<evidence type="ECO:0000313" key="3">
    <source>
        <dbReference type="EMBL" id="MBC2843693.1"/>
    </source>
</evidence>
<dbReference type="PANTHER" id="PTHR34406">
    <property type="entry name" value="PROTEIN YCEI"/>
    <property type="match status" value="1"/>
</dbReference>
<reference evidence="3" key="1">
    <citation type="submission" date="2020-08" db="EMBL/GenBank/DDBJ databases">
        <title>Winogradskyella ouciana sp. nov., isolated from the hadal seawater of the Mariana Trench.</title>
        <authorList>
            <person name="He X."/>
        </authorList>
    </citation>
    <scope>NUCLEOTIDE SEQUENCE [LARGE SCALE GENOMIC DNA]</scope>
    <source>
        <strain evidence="3">KCTC 52348</strain>
    </source>
</reference>
<organism evidence="3 4">
    <name type="scientific">Winogradskyella flava</name>
    <dbReference type="NCBI Taxonomy" id="1884876"/>
    <lineage>
        <taxon>Bacteria</taxon>
        <taxon>Pseudomonadati</taxon>
        <taxon>Bacteroidota</taxon>
        <taxon>Flavobacteriia</taxon>
        <taxon>Flavobacteriales</taxon>
        <taxon>Flavobacteriaceae</taxon>
        <taxon>Winogradskyella</taxon>
    </lineage>
</organism>
<proteinExistence type="predicted"/>
<dbReference type="SMART" id="SM00867">
    <property type="entry name" value="YceI"/>
    <property type="match status" value="1"/>
</dbReference>
<gene>
    <name evidence="3" type="ORF">H7F21_01185</name>
</gene>
<dbReference type="EMBL" id="JACLCP010000001">
    <property type="protein sequence ID" value="MBC2843693.1"/>
    <property type="molecule type" value="Genomic_DNA"/>
</dbReference>
<keyword evidence="1" id="KW-0732">Signal</keyword>
<dbReference type="SUPFAM" id="SSF101874">
    <property type="entry name" value="YceI-like"/>
    <property type="match status" value="1"/>
</dbReference>
<accession>A0A842IPE9</accession>
<dbReference type="PANTHER" id="PTHR34406:SF1">
    <property type="entry name" value="PROTEIN YCEI"/>
    <property type="match status" value="1"/>
</dbReference>
<evidence type="ECO:0000256" key="1">
    <source>
        <dbReference type="SAM" id="SignalP"/>
    </source>
</evidence>
<dbReference type="InterPro" id="IPR036761">
    <property type="entry name" value="TTHA0802/YceI-like_sf"/>
</dbReference>
<keyword evidence="4" id="KW-1185">Reference proteome</keyword>
<evidence type="ECO:0000259" key="2">
    <source>
        <dbReference type="SMART" id="SM00867"/>
    </source>
</evidence>
<feature type="chain" id="PRO_5032499826" evidence="1">
    <location>
        <begin position="20"/>
        <end position="198"/>
    </location>
</feature>
<dbReference type="Pfam" id="PF04264">
    <property type="entry name" value="YceI"/>
    <property type="match status" value="1"/>
</dbReference>
<feature type="signal peptide" evidence="1">
    <location>
        <begin position="1"/>
        <end position="19"/>
    </location>
</feature>
<dbReference type="AlphaFoldDB" id="A0A842IPE9"/>
<protein>
    <submittedName>
        <fullName evidence="3">YceI family protein</fullName>
    </submittedName>
</protein>
<dbReference type="RefSeq" id="WP_185787413.1">
    <property type="nucleotide sequence ID" value="NZ_JACLCP010000001.1"/>
</dbReference>
<dbReference type="Proteomes" id="UP000533900">
    <property type="component" value="Unassembled WGS sequence"/>
</dbReference>
<dbReference type="Gene3D" id="2.40.128.110">
    <property type="entry name" value="Lipid/polyisoprenoid-binding, YceI-like"/>
    <property type="match status" value="1"/>
</dbReference>
<name>A0A842IPE9_9FLAO</name>
<dbReference type="InterPro" id="IPR007372">
    <property type="entry name" value="Lipid/polyisoprenoid-bd_YceI"/>
</dbReference>
<evidence type="ECO:0000313" key="4">
    <source>
        <dbReference type="Proteomes" id="UP000533900"/>
    </source>
</evidence>
<sequence>MKKRTLLIVLAIYSVLSYAQTSSNSSEELLRINTSKSEIKWSGEYAFYYGGHDGIINFKEGYFLKNNGAISGGEFIIDMNSIKSQDMDNEESREGLDEHLKDEDFFAIKKFPTAKLVITSVSYHNDTRMKIYADLTIKDVTLPINFQAEVDYQKQELTTRFKIDRTLWGITYNSKEIEGKLKDGLISDAIGFEVKLSL</sequence>
<comment type="caution">
    <text evidence="3">The sequence shown here is derived from an EMBL/GenBank/DDBJ whole genome shotgun (WGS) entry which is preliminary data.</text>
</comment>
<feature type="domain" description="Lipid/polyisoprenoid-binding YceI-like" evidence="2">
    <location>
        <begin position="29"/>
        <end position="197"/>
    </location>
</feature>